<keyword evidence="3" id="KW-0378">Hydrolase</keyword>
<dbReference type="Pfam" id="PF22569">
    <property type="entry name" value="DCD_C"/>
    <property type="match status" value="1"/>
</dbReference>
<evidence type="ECO:0000313" key="3">
    <source>
        <dbReference type="EMBL" id="MDQ7249502.1"/>
    </source>
</evidence>
<dbReference type="GO" id="GO:0008829">
    <property type="term" value="F:dCTP deaminase activity"/>
    <property type="evidence" value="ECO:0007669"/>
    <property type="project" value="UniProtKB-EC"/>
</dbReference>
<dbReference type="InterPro" id="IPR036157">
    <property type="entry name" value="dUTPase-like_sf"/>
</dbReference>
<reference evidence="4" key="1">
    <citation type="submission" date="2023-08" db="EMBL/GenBank/DDBJ databases">
        <title>Rhodospirillaceae gen. nov., a novel taxon isolated from the Yangtze River Yuezi River estuary sludge.</title>
        <authorList>
            <person name="Ruan L."/>
        </authorList>
    </citation>
    <scope>NUCLEOTIDE SEQUENCE [LARGE SCALE GENOMIC DNA]</scope>
    <source>
        <strain evidence="4">R-7</strain>
    </source>
</reference>
<name>A0ABU0YP59_9PROT</name>
<dbReference type="RefSeq" id="WP_379957540.1">
    <property type="nucleotide sequence ID" value="NZ_JAUYVI010000005.1"/>
</dbReference>
<keyword evidence="4" id="KW-1185">Reference proteome</keyword>
<evidence type="ECO:0000259" key="1">
    <source>
        <dbReference type="Pfam" id="PF06559"/>
    </source>
</evidence>
<dbReference type="PANTHER" id="PTHR42680:SF3">
    <property type="entry name" value="DCTP DEAMINASE"/>
    <property type="match status" value="1"/>
</dbReference>
<dbReference type="NCBIfam" id="NF005734">
    <property type="entry name" value="PRK07559.1"/>
    <property type="match status" value="1"/>
</dbReference>
<sequence>MSEATNSLFVETAIAAVSRDVRTGVLPYQSLQTMIREKEIWATEEINPAQLQPASMDLRLGPVAYRVRASFLPGPDSTVLDRVKELDGYAIDLTQGAVLEKGCVYVVPLLEHLELKSGITAVTNPKSSTGRLDILTRMIADRSQVFDEVEPGYSGPLFAEITPKTFSIVARMGSRLNQIRFRRGSPALAASELQRMHDAGDLVKLDGTPKPLRGKNVAVTIDLEGGGDSALIGYRAKKHTDRIDVDKVGVYDTADFWEPIRRYGATRLILDPDEFYILATREAVRVPPDFAAEMIPYDTAVGEFRVHYAGFFDPGFGWDLSTGGSRAVLEVRSHDVPFMLEHGQTVAMLRYERMATRPDKLYGQGIGSNYQNQGLKLAKQFA</sequence>
<accession>A0ABU0YP59</accession>
<evidence type="ECO:0000259" key="2">
    <source>
        <dbReference type="Pfam" id="PF22569"/>
    </source>
</evidence>
<dbReference type="Proteomes" id="UP001230156">
    <property type="component" value="Unassembled WGS sequence"/>
</dbReference>
<gene>
    <name evidence="3" type="ORF">Q8A70_17575</name>
</gene>
<dbReference type="InterPro" id="IPR010550">
    <property type="entry name" value="DCD_N"/>
</dbReference>
<feature type="domain" description="2'-deoxycytidine 5'-triphosphate deaminase N-terminal" evidence="1">
    <location>
        <begin position="23"/>
        <end position="184"/>
    </location>
</feature>
<protein>
    <submittedName>
        <fullName evidence="3">2'-deoxycytidine 5'-triphosphate deaminase</fullName>
        <ecNumber evidence="3">3.5.4.13</ecNumber>
    </submittedName>
</protein>
<organism evidence="3 4">
    <name type="scientific">Dongia sedimenti</name>
    <dbReference type="NCBI Taxonomy" id="3064282"/>
    <lineage>
        <taxon>Bacteria</taxon>
        <taxon>Pseudomonadati</taxon>
        <taxon>Pseudomonadota</taxon>
        <taxon>Alphaproteobacteria</taxon>
        <taxon>Rhodospirillales</taxon>
        <taxon>Dongiaceae</taxon>
        <taxon>Dongia</taxon>
    </lineage>
</organism>
<dbReference type="PANTHER" id="PTHR42680">
    <property type="entry name" value="DCTP DEAMINASE"/>
    <property type="match status" value="1"/>
</dbReference>
<proteinExistence type="predicted"/>
<dbReference type="EMBL" id="JAUYVI010000005">
    <property type="protein sequence ID" value="MDQ7249502.1"/>
    <property type="molecule type" value="Genomic_DNA"/>
</dbReference>
<comment type="caution">
    <text evidence="3">The sequence shown here is derived from an EMBL/GenBank/DDBJ whole genome shotgun (WGS) entry which is preliminary data.</text>
</comment>
<dbReference type="InterPro" id="IPR053811">
    <property type="entry name" value="DCD_C"/>
</dbReference>
<dbReference type="Gene3D" id="2.70.40.10">
    <property type="match status" value="2"/>
</dbReference>
<dbReference type="EC" id="3.5.4.13" evidence="3"/>
<evidence type="ECO:0000313" key="4">
    <source>
        <dbReference type="Proteomes" id="UP001230156"/>
    </source>
</evidence>
<feature type="domain" description="2'-deoxycytidine 5'-triphosphate deaminase C-terminal" evidence="2">
    <location>
        <begin position="191"/>
        <end position="381"/>
    </location>
</feature>
<dbReference type="Pfam" id="PF06559">
    <property type="entry name" value="DCD_N"/>
    <property type="match status" value="1"/>
</dbReference>
<dbReference type="SUPFAM" id="SSF51283">
    <property type="entry name" value="dUTPase-like"/>
    <property type="match status" value="2"/>
</dbReference>